<keyword evidence="13 24" id="KW-0418">Kinase</keyword>
<feature type="domain" description="Histidine kinase" evidence="23">
    <location>
        <begin position="360"/>
        <end position="451"/>
    </location>
</feature>
<dbReference type="InterPro" id="IPR005467">
    <property type="entry name" value="His_kinase_dom"/>
</dbReference>
<keyword evidence="15" id="KW-0408">Iron</keyword>
<protein>
    <recommendedName>
        <fullName evidence="6">Oxygen sensor histidine kinase NreB</fullName>
        <ecNumber evidence="5">2.7.13.3</ecNumber>
    </recommendedName>
    <alternativeName>
        <fullName evidence="20">Nitrogen regulation protein B</fullName>
    </alternativeName>
</protein>
<evidence type="ECO:0000256" key="7">
    <source>
        <dbReference type="ARBA" id="ARBA00022475"/>
    </source>
</evidence>
<evidence type="ECO:0000256" key="19">
    <source>
        <dbReference type="ARBA" id="ARBA00024827"/>
    </source>
</evidence>
<evidence type="ECO:0000313" key="25">
    <source>
        <dbReference type="Proteomes" id="UP001595632"/>
    </source>
</evidence>
<dbReference type="EC" id="2.7.13.3" evidence="5"/>
<evidence type="ECO:0000256" key="10">
    <source>
        <dbReference type="ARBA" id="ARBA00022679"/>
    </source>
</evidence>
<evidence type="ECO:0000259" key="23">
    <source>
        <dbReference type="PROSITE" id="PS50109"/>
    </source>
</evidence>
<keyword evidence="8" id="KW-0004">4Fe-4S</keyword>
<keyword evidence="10" id="KW-0808">Transferase</keyword>
<keyword evidence="11 22" id="KW-0812">Transmembrane</keyword>
<feature type="transmembrane region" description="Helical" evidence="22">
    <location>
        <begin position="196"/>
        <end position="217"/>
    </location>
</feature>
<reference evidence="25" key="1">
    <citation type="journal article" date="2019" name="Int. J. Syst. Evol. Microbiol.">
        <title>The Global Catalogue of Microorganisms (GCM) 10K type strain sequencing project: providing services to taxonomists for standard genome sequencing and annotation.</title>
        <authorList>
            <consortium name="The Broad Institute Genomics Platform"/>
            <consortium name="The Broad Institute Genome Sequencing Center for Infectious Disease"/>
            <person name="Wu L."/>
            <person name="Ma J."/>
        </authorList>
    </citation>
    <scope>NUCLEOTIDE SEQUENCE [LARGE SCALE GENOMIC DNA]</scope>
    <source>
        <strain evidence="25">KCTC 52366</strain>
    </source>
</reference>
<dbReference type="PROSITE" id="PS50109">
    <property type="entry name" value="HIS_KIN"/>
    <property type="match status" value="1"/>
</dbReference>
<evidence type="ECO:0000256" key="9">
    <source>
        <dbReference type="ARBA" id="ARBA00022490"/>
    </source>
</evidence>
<dbReference type="Gene3D" id="1.20.5.1930">
    <property type="match status" value="1"/>
</dbReference>
<proteinExistence type="predicted"/>
<dbReference type="InterPro" id="IPR036890">
    <property type="entry name" value="HATPase_C_sf"/>
</dbReference>
<evidence type="ECO:0000256" key="17">
    <source>
        <dbReference type="ARBA" id="ARBA00023014"/>
    </source>
</evidence>
<dbReference type="InterPro" id="IPR003594">
    <property type="entry name" value="HATPase_dom"/>
</dbReference>
<feature type="transmembrane region" description="Helical" evidence="22">
    <location>
        <begin position="16"/>
        <end position="37"/>
    </location>
</feature>
<gene>
    <name evidence="24" type="ORF">ACFOGP_12740</name>
</gene>
<evidence type="ECO:0000256" key="13">
    <source>
        <dbReference type="ARBA" id="ARBA00022777"/>
    </source>
</evidence>
<sequence>MSLAPNKAFAKASLSFRFLVSGSVILILAAVCLGVWVGRKIEAGVVQNYGTAAALYFESLVPQIPFLQSPFDTLPPDAKTELTRIFVDGILRERIVTYKVWSRDGTILASFDRTLEDKTFPVSDALTRAWDGEVTADYEFVELHAETDGASIALPLLGVYVPIRNLETGEVTSVFEIYQRAEELIDDISKARRQTWLVVFAVFLASGGLLFGIVHAGSRLIETQQLRLRRQLRENTELKDRVIEAARRSTAQTDRVMRRIGLDLHDGVAQHLSLIALRLEGAGLAKSEDAEIVRTAVVNAMSELRAISRGLALPDIDNLTPSEIVARAVEDHTKAFGSNVTFSTGNDPSYDIGLPTKSALYRVTQELLANSFKHAHADTVDVTLRQTPDALQLLVSDDGVGFDTDTRTLRPDGGQGLTGITDRLVSLGGAIDIRSAPGKGTTVTVTLPHEGAPL</sequence>
<name>A0ABV7GSU6_9RHOB</name>
<dbReference type="SMART" id="SM00387">
    <property type="entry name" value="HATPase_c"/>
    <property type="match status" value="1"/>
</dbReference>
<dbReference type="InterPro" id="IPR004358">
    <property type="entry name" value="Sig_transdc_His_kin-like_C"/>
</dbReference>
<dbReference type="GO" id="GO:0016301">
    <property type="term" value="F:kinase activity"/>
    <property type="evidence" value="ECO:0007669"/>
    <property type="project" value="UniProtKB-KW"/>
</dbReference>
<evidence type="ECO:0000256" key="14">
    <source>
        <dbReference type="ARBA" id="ARBA00022989"/>
    </source>
</evidence>
<dbReference type="PANTHER" id="PTHR24421">
    <property type="entry name" value="NITRATE/NITRITE SENSOR PROTEIN NARX-RELATED"/>
    <property type="match status" value="1"/>
</dbReference>
<evidence type="ECO:0000256" key="4">
    <source>
        <dbReference type="ARBA" id="ARBA00004651"/>
    </source>
</evidence>
<dbReference type="PANTHER" id="PTHR24421:SF37">
    <property type="entry name" value="SENSOR HISTIDINE KINASE NARS"/>
    <property type="match status" value="1"/>
</dbReference>
<dbReference type="InterPro" id="IPR050482">
    <property type="entry name" value="Sensor_HK_TwoCompSys"/>
</dbReference>
<keyword evidence="7" id="KW-1003">Cell membrane</keyword>
<dbReference type="PRINTS" id="PR00344">
    <property type="entry name" value="BCTRLSENSOR"/>
</dbReference>
<organism evidence="24 25">
    <name type="scientific">Psychromarinibacter halotolerans</name>
    <dbReference type="NCBI Taxonomy" id="1775175"/>
    <lineage>
        <taxon>Bacteria</taxon>
        <taxon>Pseudomonadati</taxon>
        <taxon>Pseudomonadota</taxon>
        <taxon>Alphaproteobacteria</taxon>
        <taxon>Rhodobacterales</taxon>
        <taxon>Paracoccaceae</taxon>
        <taxon>Psychromarinibacter</taxon>
    </lineage>
</organism>
<evidence type="ECO:0000313" key="24">
    <source>
        <dbReference type="EMBL" id="MFC3143581.1"/>
    </source>
</evidence>
<comment type="caution">
    <text evidence="24">The sequence shown here is derived from an EMBL/GenBank/DDBJ whole genome shotgun (WGS) entry which is preliminary data.</text>
</comment>
<evidence type="ECO:0000256" key="18">
    <source>
        <dbReference type="ARBA" id="ARBA00023136"/>
    </source>
</evidence>
<dbReference type="CDD" id="cd16917">
    <property type="entry name" value="HATPase_UhpB-NarQ-NarX-like"/>
    <property type="match status" value="1"/>
</dbReference>
<dbReference type="Gene3D" id="3.30.565.10">
    <property type="entry name" value="Histidine kinase-like ATPase, C-terminal domain"/>
    <property type="match status" value="1"/>
</dbReference>
<dbReference type="EMBL" id="JBHRTB010000010">
    <property type="protein sequence ID" value="MFC3143581.1"/>
    <property type="molecule type" value="Genomic_DNA"/>
</dbReference>
<comment type="function">
    <text evidence="19">Member of the two-component regulatory system NreB/NreC involved in the control of dissimilatory nitrate/nitrite reduction in response to oxygen. NreB functions as a direct oxygen sensor histidine kinase which is autophosphorylated, in the absence of oxygen, probably at the conserved histidine residue, and transfers its phosphate group probably to a conserved aspartate residue of NreC. NreB/NreC activates the expression of the nitrate (narGHJI) and nitrite (nir) reductase operons, as well as the putative nitrate transporter gene narT.</text>
</comment>
<dbReference type="InterPro" id="IPR011712">
    <property type="entry name" value="Sig_transdc_His_kin_sub3_dim/P"/>
</dbReference>
<dbReference type="Pfam" id="PF07730">
    <property type="entry name" value="HisKA_3"/>
    <property type="match status" value="1"/>
</dbReference>
<evidence type="ECO:0000256" key="11">
    <source>
        <dbReference type="ARBA" id="ARBA00022692"/>
    </source>
</evidence>
<comment type="catalytic activity">
    <reaction evidence="1">
        <text>ATP + protein L-histidine = ADP + protein N-phospho-L-histidine.</text>
        <dbReference type="EC" id="2.7.13.3"/>
    </reaction>
</comment>
<evidence type="ECO:0000256" key="21">
    <source>
        <dbReference type="SAM" id="Coils"/>
    </source>
</evidence>
<keyword evidence="9" id="KW-0963">Cytoplasm</keyword>
<comment type="cofactor">
    <cofactor evidence="2">
        <name>[4Fe-4S] cluster</name>
        <dbReference type="ChEBI" id="CHEBI:49883"/>
    </cofactor>
</comment>
<keyword evidence="16" id="KW-0902">Two-component regulatory system</keyword>
<evidence type="ECO:0000256" key="1">
    <source>
        <dbReference type="ARBA" id="ARBA00000085"/>
    </source>
</evidence>
<keyword evidence="17" id="KW-0411">Iron-sulfur</keyword>
<evidence type="ECO:0000256" key="20">
    <source>
        <dbReference type="ARBA" id="ARBA00030800"/>
    </source>
</evidence>
<evidence type="ECO:0000256" key="12">
    <source>
        <dbReference type="ARBA" id="ARBA00022723"/>
    </source>
</evidence>
<evidence type="ECO:0000256" key="2">
    <source>
        <dbReference type="ARBA" id="ARBA00001966"/>
    </source>
</evidence>
<dbReference type="Proteomes" id="UP001595632">
    <property type="component" value="Unassembled WGS sequence"/>
</dbReference>
<accession>A0ABV7GSU6</accession>
<keyword evidence="25" id="KW-1185">Reference proteome</keyword>
<dbReference type="SUPFAM" id="SSF55874">
    <property type="entry name" value="ATPase domain of HSP90 chaperone/DNA topoisomerase II/histidine kinase"/>
    <property type="match status" value="1"/>
</dbReference>
<comment type="subcellular location">
    <subcellularLocation>
        <location evidence="4">Cell membrane</location>
        <topology evidence="4">Multi-pass membrane protein</topology>
    </subcellularLocation>
    <subcellularLocation>
        <location evidence="3">Cytoplasm</location>
    </subcellularLocation>
</comment>
<evidence type="ECO:0000256" key="5">
    <source>
        <dbReference type="ARBA" id="ARBA00012438"/>
    </source>
</evidence>
<evidence type="ECO:0000256" key="3">
    <source>
        <dbReference type="ARBA" id="ARBA00004496"/>
    </source>
</evidence>
<evidence type="ECO:0000256" key="8">
    <source>
        <dbReference type="ARBA" id="ARBA00022485"/>
    </source>
</evidence>
<feature type="coiled-coil region" evidence="21">
    <location>
        <begin position="221"/>
        <end position="248"/>
    </location>
</feature>
<evidence type="ECO:0000256" key="15">
    <source>
        <dbReference type="ARBA" id="ARBA00023004"/>
    </source>
</evidence>
<keyword evidence="21" id="KW-0175">Coiled coil</keyword>
<keyword evidence="18 22" id="KW-0472">Membrane</keyword>
<evidence type="ECO:0000256" key="16">
    <source>
        <dbReference type="ARBA" id="ARBA00023012"/>
    </source>
</evidence>
<keyword evidence="14 22" id="KW-1133">Transmembrane helix</keyword>
<dbReference type="RefSeq" id="WP_275630865.1">
    <property type="nucleotide sequence ID" value="NZ_JARGYD010000001.1"/>
</dbReference>
<evidence type="ECO:0000256" key="22">
    <source>
        <dbReference type="SAM" id="Phobius"/>
    </source>
</evidence>
<dbReference type="Pfam" id="PF02518">
    <property type="entry name" value="HATPase_c"/>
    <property type="match status" value="1"/>
</dbReference>
<evidence type="ECO:0000256" key="6">
    <source>
        <dbReference type="ARBA" id="ARBA00017322"/>
    </source>
</evidence>
<keyword evidence="12" id="KW-0479">Metal-binding</keyword>